<protein>
    <recommendedName>
        <fullName evidence="3">ATP-binding protein</fullName>
    </recommendedName>
</protein>
<dbReference type="InterPro" id="IPR027417">
    <property type="entry name" value="P-loop_NTPase"/>
</dbReference>
<keyword evidence="1" id="KW-0614">Plasmid</keyword>
<evidence type="ECO:0000313" key="2">
    <source>
        <dbReference type="Proteomes" id="UP000595858"/>
    </source>
</evidence>
<dbReference type="EMBL" id="AP023449">
    <property type="protein sequence ID" value="BCL45609.1"/>
    <property type="molecule type" value="Genomic_DNA"/>
</dbReference>
<dbReference type="RefSeq" id="WP_202324616.1">
    <property type="nucleotide sequence ID" value="NZ_AP023449.1"/>
</dbReference>
<proteinExistence type="predicted"/>
<geneLocation type="plasmid" evidence="1 2">
    <name>pN260-2</name>
</geneLocation>
<dbReference type="SUPFAM" id="SSF52540">
    <property type="entry name" value="P-loop containing nucleoside triphosphate hydrolases"/>
    <property type="match status" value="1"/>
</dbReference>
<name>A0AAU9BN33_9ENTR</name>
<reference evidence="1" key="1">
    <citation type="journal article" date="2020" name="J Glob Antimicrob Resist">
        <title>Genomic characterization of clinical Enterobacter roggenkampii co-harboring blaIMP-1- and blaGES-5-encoding IncP6 and mcr-9-encoding IncHI2 plasmids isolated in Japan.</title>
        <authorList>
            <person name="Umeda K."/>
            <person name="Nakamura H."/>
            <person name="Fukuda A."/>
            <person name="Matsumoto Y."/>
            <person name="Motooka D."/>
            <person name="Nakamura S."/>
            <person name="Yasui Y."/>
            <person name="Yoshida H."/>
            <person name="Kawahara R."/>
        </authorList>
    </citation>
    <scope>NUCLEOTIDE SEQUENCE</scope>
    <source>
        <strain evidence="1">OIPH-N260</strain>
    </source>
</reference>
<dbReference type="Gene3D" id="3.40.50.300">
    <property type="entry name" value="P-loop containing nucleotide triphosphate hydrolases"/>
    <property type="match status" value="1"/>
</dbReference>
<gene>
    <name evidence="1" type="ORF">OIPHN260_51120</name>
</gene>
<dbReference type="CDD" id="cd00267">
    <property type="entry name" value="ABC_ATPase"/>
    <property type="match status" value="1"/>
</dbReference>
<evidence type="ECO:0008006" key="3">
    <source>
        <dbReference type="Google" id="ProtNLM"/>
    </source>
</evidence>
<dbReference type="AlphaFoldDB" id="A0AAU9BN33"/>
<sequence>MKLCFLWVDRFKNLANLSASFCSEYQYAFDSEKKQLTRFAKPPLPDSRLLEPHLSHISGVLGANGTGKTTLLELICLVTKAKDDLNSNYILIYESEGELFYYSSEDSNKNLISSFEIQHSHGASHLEQLNVIFFSNVYDDGFLNLGSPIKDISVNRQARYFGKEENDKSKFIQDLDFIKSDAFRYLRYPSPRRASVKIDPQFWSRYTNRDLNHEDYSVIRKLRDIYSIKRRAK</sequence>
<accession>A0AAU9BN33</accession>
<dbReference type="Proteomes" id="UP000595858">
    <property type="component" value="Plasmid pN260-2"/>
</dbReference>
<evidence type="ECO:0000313" key="1">
    <source>
        <dbReference type="EMBL" id="BCL45609.1"/>
    </source>
</evidence>
<organism evidence="1 2">
    <name type="scientific">Enterobacter roggenkampii</name>
    <dbReference type="NCBI Taxonomy" id="1812935"/>
    <lineage>
        <taxon>Bacteria</taxon>
        <taxon>Pseudomonadati</taxon>
        <taxon>Pseudomonadota</taxon>
        <taxon>Gammaproteobacteria</taxon>
        <taxon>Enterobacterales</taxon>
        <taxon>Enterobacteriaceae</taxon>
        <taxon>Enterobacter</taxon>
        <taxon>Enterobacter cloacae complex</taxon>
    </lineage>
</organism>